<keyword evidence="1" id="KW-0732">Signal</keyword>
<sequence>MLGGTLNKGTNALNIATGATIERTGGTLNAAPTSFGTSVNLLYSDHTSAVTMANEVPTVDIIENFTISNPIGIVADRDFTINGILNLEVANPNATNGLLELVRDYTGYAQTPYGSANFENSTQPFNDLDSYILTMGASASTVGIGDVTGKIRRTSLVENTTYDFGHNNTRLSFSSVGGSAIPTAVTMLVSRGDYGEHVDNSGTVEINGTTASRNTVKRLYQIRREGGSPQSRFTVRFAYQDGELNENPEADLITWDHHLPYNGVTPHEHGRTSFNSTENYVELSNHSVFYLAEKDDTTFTKYWMLSEKESEGDYVWIGAVDNTPSGTNWNVLSNWNGSRVPDETADVTIPEPSVAAYNPTINSTSGYSQPSSTEVTTGEVRMRTIEIASTGVLNITGAPNIYLYGGPNEGGGGINFSTISANGTINPGESTVHLLDDATASTATISGTAAFYNLVVSDNANLDVLSNAEIEILNSFSLNTGASVDAITQPNTIRYAGTDQTITEIGGYHTLDLSSTGTTVLPATLDIYGDLLVNQSTGLDLEPVVLNFLGSTQNIESGLLSSLSLGTVTVDNTDAVTSTIASLEVSDLNLTNGGFKVASGADLILSSLLNRTNGRLGGSGTIELAGGPTTTTIGSGLFLNDVHQGNLTLNVANADFTIVDGFEVKGDLNLTEGDVPLGTQTLKVGGHLTKTNGIIDASAAVIEFTGAGSQSVASGAFIDNTVSHVKNSGTGGPNLNSELNITDLVEVSSGTIQSNGNLKLLCDFGTPPKTAQVAEVVNGSISGDVVVEQCYPARRAFRLISSSVNTSSSIRANWQEGASNYLADPSPGYGTHITGSKVSETDNSHNNGFDYTPSGNPSMFQFDNINRQWNSVAETEPQTLVAGVPYRLMIRGGRDIDVISNESTPTDTRLRTTGELLIGSNLESNLSGDIDKLSIIGNPYQAQVDMYSVLTNSTNLSTTEYYIWDPTLGGSTGRGAYVTIDPATGDNALSPNTVNPGDKFSDANQYIQPMQAAFVRTVAEGGASINFQETDKNVNPAQTTTKSFSEKEYINVMLFDADSFAEGNTPSDGLRINFNDSYSVTAKDDSPKLGNLDENLVRVEGNQYSAIERRPFPVGEEKLQLFINQYTKESYVLKFDLTSNLNTKLFIEDKYLNEMIEITKANDTYNFMIDQSVPESLASNRFSLVLDPINLSTVDEELIRLNVYPNPTKGSFQISGQDLAQGAGVEIYNILGQQVYKRDFKGQSTIEINDFNSNTGIYLIKIETNKGKTTLKLVKE</sequence>
<organism evidence="3 4">
    <name type="scientific">Psychroflexus longus</name>
    <dbReference type="NCBI Taxonomy" id="2873596"/>
    <lineage>
        <taxon>Bacteria</taxon>
        <taxon>Pseudomonadati</taxon>
        <taxon>Bacteroidota</taxon>
        <taxon>Flavobacteriia</taxon>
        <taxon>Flavobacteriales</taxon>
        <taxon>Flavobacteriaceae</taxon>
        <taxon>Psychroflexus</taxon>
    </lineage>
</organism>
<dbReference type="Pfam" id="PF18962">
    <property type="entry name" value="Por_Secre_tail"/>
    <property type="match status" value="1"/>
</dbReference>
<reference evidence="4" key="1">
    <citation type="submission" date="2023-07" db="EMBL/GenBank/DDBJ databases">
        <title>Novel species isolated from saline lakes on Tibetan Plateau.</title>
        <authorList>
            <person name="Lu H."/>
        </authorList>
    </citation>
    <scope>NUCLEOTIDE SEQUENCE [LARGE SCALE GENOMIC DNA]</scope>
    <source>
        <strain evidence="4">CAK8W</strain>
    </source>
</reference>
<evidence type="ECO:0000259" key="2">
    <source>
        <dbReference type="Pfam" id="PF18962"/>
    </source>
</evidence>
<gene>
    <name evidence="3" type="ORF">LB452_12255</name>
</gene>
<evidence type="ECO:0000313" key="4">
    <source>
        <dbReference type="Proteomes" id="UP001199314"/>
    </source>
</evidence>
<dbReference type="InterPro" id="IPR026444">
    <property type="entry name" value="Secre_tail"/>
</dbReference>
<protein>
    <submittedName>
        <fullName evidence="3">T9SS type A sorting domain-containing protein</fullName>
    </submittedName>
</protein>
<dbReference type="Proteomes" id="UP001199314">
    <property type="component" value="Unassembled WGS sequence"/>
</dbReference>
<feature type="domain" description="Secretion system C-terminal sorting" evidence="2">
    <location>
        <begin position="1203"/>
        <end position="1274"/>
    </location>
</feature>
<evidence type="ECO:0000256" key="1">
    <source>
        <dbReference type="ARBA" id="ARBA00022729"/>
    </source>
</evidence>
<dbReference type="EMBL" id="JAIQZE010000015">
    <property type="protein sequence ID" value="MBZ9779696.1"/>
    <property type="molecule type" value="Genomic_DNA"/>
</dbReference>
<keyword evidence="4" id="KW-1185">Reference proteome</keyword>
<dbReference type="NCBIfam" id="TIGR04183">
    <property type="entry name" value="Por_Secre_tail"/>
    <property type="match status" value="1"/>
</dbReference>
<accession>A0ABS7XL64</accession>
<dbReference type="RefSeq" id="WP_224462028.1">
    <property type="nucleotide sequence ID" value="NZ_JAIQZE010000015.1"/>
</dbReference>
<comment type="caution">
    <text evidence="3">The sequence shown here is derived from an EMBL/GenBank/DDBJ whole genome shotgun (WGS) entry which is preliminary data.</text>
</comment>
<evidence type="ECO:0000313" key="3">
    <source>
        <dbReference type="EMBL" id="MBZ9779696.1"/>
    </source>
</evidence>
<name>A0ABS7XL64_9FLAO</name>
<proteinExistence type="predicted"/>